<feature type="transmembrane region" description="Helical" evidence="16">
    <location>
        <begin position="68"/>
        <end position="85"/>
    </location>
</feature>
<dbReference type="InterPro" id="IPR005782">
    <property type="entry name" value="P-type_ATPase_IIA"/>
</dbReference>
<dbReference type="Gene3D" id="3.40.50.1000">
    <property type="entry name" value="HAD superfamily/HAD-like"/>
    <property type="match status" value="1"/>
</dbReference>
<proteinExistence type="inferred from homology"/>
<dbReference type="NCBIfam" id="TIGR01494">
    <property type="entry name" value="ATPase_P-type"/>
    <property type="match status" value="3"/>
</dbReference>
<dbReference type="Pfam" id="PF00689">
    <property type="entry name" value="Cation_ATPase_C"/>
    <property type="match status" value="1"/>
</dbReference>
<feature type="transmembrane region" description="Helical" evidence="16">
    <location>
        <begin position="935"/>
        <end position="961"/>
    </location>
</feature>
<evidence type="ECO:0000256" key="7">
    <source>
        <dbReference type="ARBA" id="ARBA00022837"/>
    </source>
</evidence>
<evidence type="ECO:0000256" key="5">
    <source>
        <dbReference type="ARBA" id="ARBA00022692"/>
    </source>
</evidence>
<dbReference type="FunFam" id="3.40.1110.10:FF:000003">
    <property type="entry name" value="Calcium-transporting ATPase"/>
    <property type="match status" value="1"/>
</dbReference>
<name>A0A4S4LCH3_9AGAM</name>
<feature type="transmembrane region" description="Helical" evidence="16">
    <location>
        <begin position="763"/>
        <end position="784"/>
    </location>
</feature>
<dbReference type="SFLD" id="SFLDS00003">
    <property type="entry name" value="Haloacid_Dehalogenase"/>
    <property type="match status" value="1"/>
</dbReference>
<dbReference type="CDD" id="cd02083">
    <property type="entry name" value="P-type_ATPase_SERCA"/>
    <property type="match status" value="1"/>
</dbReference>
<comment type="subcellular location">
    <subcellularLocation>
        <location evidence="1 16">Membrane</location>
        <topology evidence="1 16">Multi-pass membrane protein</topology>
    </subcellularLocation>
</comment>
<evidence type="ECO:0000256" key="4">
    <source>
        <dbReference type="ARBA" id="ARBA00022568"/>
    </source>
</evidence>
<dbReference type="PANTHER" id="PTHR42861">
    <property type="entry name" value="CALCIUM-TRANSPORTING ATPASE"/>
    <property type="match status" value="1"/>
</dbReference>
<dbReference type="Gene3D" id="1.20.1110.10">
    <property type="entry name" value="Calcium-transporting ATPase, transmembrane domain"/>
    <property type="match status" value="1"/>
</dbReference>
<evidence type="ECO:0000256" key="11">
    <source>
        <dbReference type="ARBA" id="ARBA00022989"/>
    </source>
</evidence>
<dbReference type="AlphaFoldDB" id="A0A4S4LCH3"/>
<dbReference type="PRINTS" id="PR00121">
    <property type="entry name" value="NAKATPASE"/>
</dbReference>
<dbReference type="Gene3D" id="2.70.150.10">
    <property type="entry name" value="Calcium-transporting ATPase, cytoplasmic transduction domain A"/>
    <property type="match status" value="1"/>
</dbReference>
<evidence type="ECO:0000256" key="2">
    <source>
        <dbReference type="ARBA" id="ARBA00022448"/>
    </source>
</evidence>
<dbReference type="InterPro" id="IPR001757">
    <property type="entry name" value="P_typ_ATPase"/>
</dbReference>
<evidence type="ECO:0000313" key="19">
    <source>
        <dbReference type="Proteomes" id="UP000310158"/>
    </source>
</evidence>
<dbReference type="FunFam" id="1.20.1110.10:FF:000065">
    <property type="entry name" value="Sarcoplasmic/endoplasmic reticulum calcium ATPase 1"/>
    <property type="match status" value="1"/>
</dbReference>
<feature type="transmembrane region" description="Helical" evidence="16">
    <location>
        <begin position="836"/>
        <end position="858"/>
    </location>
</feature>
<evidence type="ECO:0000256" key="8">
    <source>
        <dbReference type="ARBA" id="ARBA00022840"/>
    </source>
</evidence>
<comment type="function">
    <text evidence="16">Catalyzes the hydrolysis of ATP coupled with the transport of calcium.</text>
</comment>
<dbReference type="Pfam" id="PF13246">
    <property type="entry name" value="Cation_ATPase"/>
    <property type="match status" value="1"/>
</dbReference>
<dbReference type="InterPro" id="IPR004014">
    <property type="entry name" value="ATPase_P-typ_cation-transptr_N"/>
</dbReference>
<dbReference type="Pfam" id="PF08282">
    <property type="entry name" value="Hydrolase_3"/>
    <property type="match status" value="1"/>
</dbReference>
<dbReference type="GO" id="GO:0016887">
    <property type="term" value="F:ATP hydrolysis activity"/>
    <property type="evidence" value="ECO:0007669"/>
    <property type="project" value="InterPro"/>
</dbReference>
<evidence type="ECO:0000256" key="10">
    <source>
        <dbReference type="ARBA" id="ARBA00022967"/>
    </source>
</evidence>
<keyword evidence="11 16" id="KW-1133">Transmembrane helix</keyword>
<dbReference type="GO" id="GO:0005524">
    <property type="term" value="F:ATP binding"/>
    <property type="evidence" value="ECO:0007669"/>
    <property type="project" value="UniProtKB-KW"/>
</dbReference>
<dbReference type="SUPFAM" id="SSF81665">
    <property type="entry name" value="Calcium ATPase, transmembrane domain M"/>
    <property type="match status" value="1"/>
</dbReference>
<evidence type="ECO:0000256" key="9">
    <source>
        <dbReference type="ARBA" id="ARBA00022842"/>
    </source>
</evidence>
<dbReference type="InterPro" id="IPR023298">
    <property type="entry name" value="ATPase_P-typ_TM_dom_sf"/>
</dbReference>
<keyword evidence="9" id="KW-0460">Magnesium</keyword>
<dbReference type="SUPFAM" id="SSF81660">
    <property type="entry name" value="Metal cation-transporting ATPase, ATP-binding domain N"/>
    <property type="match status" value="1"/>
</dbReference>
<evidence type="ECO:0000256" key="12">
    <source>
        <dbReference type="ARBA" id="ARBA00023065"/>
    </source>
</evidence>
<dbReference type="NCBIfam" id="TIGR01116">
    <property type="entry name" value="ATPase-IIA1_Ca"/>
    <property type="match status" value="1"/>
</dbReference>
<comment type="catalytic activity">
    <reaction evidence="15 16">
        <text>Ca(2+)(in) + ATP + H2O = Ca(2+)(out) + ADP + phosphate + H(+)</text>
        <dbReference type="Rhea" id="RHEA:18105"/>
        <dbReference type="ChEBI" id="CHEBI:15377"/>
        <dbReference type="ChEBI" id="CHEBI:15378"/>
        <dbReference type="ChEBI" id="CHEBI:29108"/>
        <dbReference type="ChEBI" id="CHEBI:30616"/>
        <dbReference type="ChEBI" id="CHEBI:43474"/>
        <dbReference type="ChEBI" id="CHEBI:456216"/>
        <dbReference type="EC" id="7.2.2.10"/>
    </reaction>
</comment>
<dbReference type="FunFam" id="3.40.50.1000:FF:000028">
    <property type="entry name" value="Calcium-transporting P-type ATPase, putative"/>
    <property type="match status" value="1"/>
</dbReference>
<dbReference type="SFLD" id="SFLDF00027">
    <property type="entry name" value="p-type_atpase"/>
    <property type="match status" value="1"/>
</dbReference>
<evidence type="ECO:0000256" key="13">
    <source>
        <dbReference type="ARBA" id="ARBA00023136"/>
    </source>
</evidence>
<keyword evidence="2 16" id="KW-0813">Transport</keyword>
<gene>
    <name evidence="18" type="ORF">EW146_g8676</name>
</gene>
<dbReference type="InterPro" id="IPR036412">
    <property type="entry name" value="HAD-like_sf"/>
</dbReference>
<keyword evidence="12 16" id="KW-0406">Ion transport</keyword>
<dbReference type="SUPFAM" id="SSF81653">
    <property type="entry name" value="Calcium ATPase, transduction domain A"/>
    <property type="match status" value="1"/>
</dbReference>
<evidence type="ECO:0000256" key="3">
    <source>
        <dbReference type="ARBA" id="ARBA00022553"/>
    </source>
</evidence>
<evidence type="ECO:0000256" key="1">
    <source>
        <dbReference type="ARBA" id="ARBA00004141"/>
    </source>
</evidence>
<evidence type="ECO:0000313" key="18">
    <source>
        <dbReference type="EMBL" id="THH09486.1"/>
    </source>
</evidence>
<dbReference type="FunFam" id="3.40.50.1000:FF:000001">
    <property type="entry name" value="Phospholipid-transporting ATPase IC"/>
    <property type="match status" value="1"/>
</dbReference>
<feature type="transmembrane region" description="Helical" evidence="16">
    <location>
        <begin position="266"/>
        <end position="287"/>
    </location>
</feature>
<dbReference type="GO" id="GO:0005384">
    <property type="term" value="F:manganese ion transmembrane transporter activity"/>
    <property type="evidence" value="ECO:0007669"/>
    <property type="project" value="UniProtKB-ARBA"/>
</dbReference>
<feature type="domain" description="Cation-transporting P-type ATPase N-terminal" evidence="17">
    <location>
        <begin position="10"/>
        <end position="84"/>
    </location>
</feature>
<keyword evidence="7 16" id="KW-0106">Calcium</keyword>
<dbReference type="InterPro" id="IPR008250">
    <property type="entry name" value="ATPase_P-typ_transduc_dom_A_sf"/>
</dbReference>
<feature type="transmembrane region" description="Helical" evidence="16">
    <location>
        <begin position="299"/>
        <end position="327"/>
    </location>
</feature>
<comment type="caution">
    <text evidence="18">The sequence shown here is derived from an EMBL/GenBank/DDBJ whole genome shotgun (WGS) entry which is preliminary data.</text>
</comment>
<keyword evidence="8 16" id="KW-0067">ATP-binding</keyword>
<dbReference type="EC" id="7.2.2.10" evidence="16"/>
<dbReference type="Proteomes" id="UP000310158">
    <property type="component" value="Unassembled WGS sequence"/>
</dbReference>
<dbReference type="Pfam" id="PF00690">
    <property type="entry name" value="Cation_ATPase_N"/>
    <property type="match status" value="1"/>
</dbReference>
<evidence type="ECO:0000259" key="17">
    <source>
        <dbReference type="SMART" id="SM00831"/>
    </source>
</evidence>
<dbReference type="Pfam" id="PF00122">
    <property type="entry name" value="E1-E2_ATPase"/>
    <property type="match status" value="1"/>
</dbReference>
<dbReference type="SFLD" id="SFLDG00002">
    <property type="entry name" value="C1.7:_P-type_atpase_like"/>
    <property type="match status" value="1"/>
</dbReference>
<organism evidence="18 19">
    <name type="scientific">Bondarzewia mesenterica</name>
    <dbReference type="NCBI Taxonomy" id="1095465"/>
    <lineage>
        <taxon>Eukaryota</taxon>
        <taxon>Fungi</taxon>
        <taxon>Dikarya</taxon>
        <taxon>Basidiomycota</taxon>
        <taxon>Agaricomycotina</taxon>
        <taxon>Agaricomycetes</taxon>
        <taxon>Russulales</taxon>
        <taxon>Bondarzewiaceae</taxon>
        <taxon>Bondarzewia</taxon>
    </lineage>
</organism>
<comment type="caution">
    <text evidence="16">Lacks conserved residue(s) required for the propagation of feature annotation.</text>
</comment>
<dbReference type="GO" id="GO:0016020">
    <property type="term" value="C:membrane"/>
    <property type="evidence" value="ECO:0007669"/>
    <property type="project" value="UniProtKB-SubCell"/>
</dbReference>
<accession>A0A4S4LCH3</accession>
<dbReference type="EMBL" id="SGPL01000627">
    <property type="protein sequence ID" value="THH09486.1"/>
    <property type="molecule type" value="Genomic_DNA"/>
</dbReference>
<dbReference type="FunFam" id="2.70.150.10:FF:000014">
    <property type="entry name" value="Calcium-transporting ATPase, putative"/>
    <property type="match status" value="1"/>
</dbReference>
<feature type="transmembrane region" description="Helical" evidence="16">
    <location>
        <begin position="973"/>
        <end position="995"/>
    </location>
</feature>
<evidence type="ECO:0000256" key="15">
    <source>
        <dbReference type="ARBA" id="ARBA00048694"/>
    </source>
</evidence>
<dbReference type="InterPro" id="IPR018303">
    <property type="entry name" value="ATPase_P-typ_P_site"/>
</dbReference>
<keyword evidence="5 16" id="KW-0812">Transmembrane</keyword>
<keyword evidence="4 16" id="KW-0109">Calcium transport</keyword>
<dbReference type="InterPro" id="IPR059000">
    <property type="entry name" value="ATPase_P-type_domA"/>
</dbReference>
<dbReference type="OrthoDB" id="3352408at2759"/>
<feature type="transmembrane region" description="Helical" evidence="16">
    <location>
        <begin position="91"/>
        <end position="113"/>
    </location>
</feature>
<keyword evidence="3" id="KW-0597">Phosphoprotein</keyword>
<dbReference type="PROSITE" id="PS00154">
    <property type="entry name" value="ATPASE_E1_E2"/>
    <property type="match status" value="1"/>
</dbReference>
<dbReference type="InterPro" id="IPR044492">
    <property type="entry name" value="P_typ_ATPase_HD_dom"/>
</dbReference>
<keyword evidence="6 16" id="KW-0547">Nucleotide-binding</keyword>
<keyword evidence="10" id="KW-1278">Translocase</keyword>
<dbReference type="PRINTS" id="PR00119">
    <property type="entry name" value="CATATPASE"/>
</dbReference>
<dbReference type="InterPro" id="IPR006068">
    <property type="entry name" value="ATPase_P-typ_cation-transptr_C"/>
</dbReference>
<keyword evidence="19" id="KW-1185">Reference proteome</keyword>
<dbReference type="Gene3D" id="3.40.1110.10">
    <property type="entry name" value="Calcium-transporting ATPase, cytoplasmic domain N"/>
    <property type="match status" value="1"/>
</dbReference>
<evidence type="ECO:0000256" key="16">
    <source>
        <dbReference type="RuleBase" id="RU361146"/>
    </source>
</evidence>
<keyword evidence="13 16" id="KW-0472">Membrane</keyword>
<protein>
    <recommendedName>
        <fullName evidence="16">Calcium-transporting ATPase</fullName>
        <ecNumber evidence="16">7.2.2.10</ecNumber>
    </recommendedName>
</protein>
<dbReference type="FunFam" id="1.20.1110.10:FF:000037">
    <property type="entry name" value="Calcium-transporting ATPase, putative"/>
    <property type="match status" value="1"/>
</dbReference>
<comment type="similarity">
    <text evidence="14 16">Belongs to the cation transport ATPase (P-type) (TC 3.A.3) family.</text>
</comment>
<dbReference type="InterPro" id="IPR023299">
    <property type="entry name" value="ATPase_P-typ_cyto_dom_N"/>
</dbReference>
<evidence type="ECO:0000256" key="6">
    <source>
        <dbReference type="ARBA" id="ARBA00022741"/>
    </source>
</evidence>
<reference evidence="18 19" key="1">
    <citation type="submission" date="2019-02" db="EMBL/GenBank/DDBJ databases">
        <title>Genome sequencing of the rare red list fungi Bondarzewia mesenterica.</title>
        <authorList>
            <person name="Buettner E."/>
            <person name="Kellner H."/>
        </authorList>
    </citation>
    <scope>NUCLEOTIDE SEQUENCE [LARGE SCALE GENOMIC DNA]</scope>
    <source>
        <strain evidence="18 19">DSM 108281</strain>
    </source>
</reference>
<evidence type="ECO:0000256" key="14">
    <source>
        <dbReference type="ARBA" id="ARBA00038148"/>
    </source>
</evidence>
<dbReference type="SMART" id="SM00831">
    <property type="entry name" value="Cation_ATPase_N"/>
    <property type="match status" value="1"/>
</dbReference>
<dbReference type="InterPro" id="IPR023214">
    <property type="entry name" value="HAD_sf"/>
</dbReference>
<sequence>MVAVKQAMNSPWTRSTHDVLQHYQVNPTVGLSSEQAEKHARIYGKNVLPEEPSTPLWELILEQFKDQLVLILLASAVISFVLALLDDSEDATLFGAFVEPSVILLILIANATVGVVQETNAEKAIDALKEYSPDEAKVLRDSQIRRIHASELVPGDIVAVAVGDKIPADCRLLSVSSSSFRIDQAILTGESISVNKSIDTVPDLKAVKQDMTNMLFSGTTVVNGSARAIVVFTGELTAIGDIHKSISSQINEKTPLKRKLDDFGDMLAKVISVICVLVWLINIRHFWDPAHHGALKGAVYYFKIAVALAVAAIPEGLAAVITACLALGTKKMAQKNAIVRNLPSVETLGSTNVICSDKTGTLTTNQMSVSRFLIIDASTGAPREFEVEGSTFSPYGSITSVDGKNASDALQSEPVQRLAEISAICNDAKVVYHADKDTYSNVGEPTEAALKVLTEKIGYPNKELTSSLSFLPSTSRVSAVNDFYESSIPRLLTFEFSRDRKMMSVLVKLNGAGALFAKGAPESVLERCTSVLIAGGHHAPLTPALRSSILEQTVAYGKAGLRTLALAFVDVQDTDAAHYLSQSTGDYARFEQNFTFVSLVGMLDPPRPEARHAVASCRAAGIRVVCITGDNKGTAETICRQIGIFGKDEDLTGKSYTGREFEELSQEEKIKAVQRASLFTRTEPRHKSQLVDLLQGLGLVVAMTGDGVNDAPALKKADIGVAMGSGTDVAKLAADMVLADSNFATIEKAVEEGRLIYNNTKQFIRYLISSNIGEVVSIFLTVLLGMPEALIPVQLLWVNLVTDSLPATALGFNPPDHSIMRVPPRSSREPLIGKWLFFRYMIVGTYVGVATVAGYAWWFMYYAGGPHITFYQLTHFHQCSALFPEIGCEMFVDEMARRATTMSLSILVTVEMFNAMNSLSENESLLRLPVWKNPFLVAAIALSMALHIGILYIPVFTTLFAITPLNWVEWKAVLYLSAPVVLIDEVLKFISATFVSPASKVKVD</sequence>
<dbReference type="GO" id="GO:0005388">
    <property type="term" value="F:P-type calcium transporter activity"/>
    <property type="evidence" value="ECO:0007669"/>
    <property type="project" value="UniProtKB-EC"/>
</dbReference>
<dbReference type="SUPFAM" id="SSF56784">
    <property type="entry name" value="HAD-like"/>
    <property type="match status" value="1"/>
</dbReference>